<evidence type="ECO:0000259" key="1">
    <source>
        <dbReference type="PROSITE" id="PS51186"/>
    </source>
</evidence>
<dbReference type="GO" id="GO:0016747">
    <property type="term" value="F:acyltransferase activity, transferring groups other than amino-acyl groups"/>
    <property type="evidence" value="ECO:0007669"/>
    <property type="project" value="InterPro"/>
</dbReference>
<dbReference type="OrthoDB" id="410198at2759"/>
<feature type="domain" description="N-acetyltransferase" evidence="1">
    <location>
        <begin position="132"/>
        <end position="259"/>
    </location>
</feature>
<dbReference type="InterPro" id="IPR052523">
    <property type="entry name" value="Trichothecene_AcTrans"/>
</dbReference>
<accession>A0A517LCH7</accession>
<dbReference type="InterPro" id="IPR016181">
    <property type="entry name" value="Acyl_CoA_acyltransferase"/>
</dbReference>
<name>A0A517LCH7_9PEZI</name>
<dbReference type="Gene3D" id="3.40.630.30">
    <property type="match status" value="1"/>
</dbReference>
<keyword evidence="3" id="KW-1185">Reference proteome</keyword>
<dbReference type="Proteomes" id="UP000316270">
    <property type="component" value="Chromosome 9"/>
</dbReference>
<dbReference type="SUPFAM" id="SSF55729">
    <property type="entry name" value="Acyl-CoA N-acyltransferases (Nat)"/>
    <property type="match status" value="1"/>
</dbReference>
<proteinExistence type="predicted"/>
<dbReference type="EMBL" id="CP042193">
    <property type="protein sequence ID" value="QDS73333.1"/>
    <property type="molecule type" value="Genomic_DNA"/>
</dbReference>
<sequence length="281" mass="31627">MDKGLATASLSIMHEQQSKPTLSDSIAGPVISMPGTTPVPVKSDASNNERVRVVHISEYKAAALSLAEAFRYDHTTEYFCETPDTAHWTKQEKWELHLSMMEYITYAHCLKGLVMTIGEGYGGVALWMPPGQDMDDLVTMFRSGMWRLNYKLSPEAKIRFFTEFLPLLGSTKTSVLGPRDLDSWYLVYIGCIPSARGKGYARKLIDHVTAIADAEGKACYLESSAAVNLIIYGKMGFEVKRKVYLQRAEEHIELDIMVREPRVVKRDSFMEKQGDLKEEAV</sequence>
<protein>
    <recommendedName>
        <fullName evidence="1">N-acetyltransferase domain-containing protein</fullName>
    </recommendedName>
</protein>
<organism evidence="2 3">
    <name type="scientific">Venturia effusa</name>
    <dbReference type="NCBI Taxonomy" id="50376"/>
    <lineage>
        <taxon>Eukaryota</taxon>
        <taxon>Fungi</taxon>
        <taxon>Dikarya</taxon>
        <taxon>Ascomycota</taxon>
        <taxon>Pezizomycotina</taxon>
        <taxon>Dothideomycetes</taxon>
        <taxon>Pleosporomycetidae</taxon>
        <taxon>Venturiales</taxon>
        <taxon>Venturiaceae</taxon>
        <taxon>Venturia</taxon>
    </lineage>
</organism>
<evidence type="ECO:0000313" key="3">
    <source>
        <dbReference type="Proteomes" id="UP000316270"/>
    </source>
</evidence>
<dbReference type="PANTHER" id="PTHR42791:SF1">
    <property type="entry name" value="N-ACETYLTRANSFERASE DOMAIN-CONTAINING PROTEIN"/>
    <property type="match status" value="1"/>
</dbReference>
<dbReference type="PANTHER" id="PTHR42791">
    <property type="entry name" value="GNAT FAMILY ACETYLTRANSFERASE"/>
    <property type="match status" value="1"/>
</dbReference>
<dbReference type="AlphaFoldDB" id="A0A517LCH7"/>
<gene>
    <name evidence="2" type="ORF">FKW77_006564</name>
</gene>
<evidence type="ECO:0000313" key="2">
    <source>
        <dbReference type="EMBL" id="QDS73333.1"/>
    </source>
</evidence>
<dbReference type="PROSITE" id="PS51186">
    <property type="entry name" value="GNAT"/>
    <property type="match status" value="1"/>
</dbReference>
<dbReference type="InterPro" id="IPR000182">
    <property type="entry name" value="GNAT_dom"/>
</dbReference>
<dbReference type="Pfam" id="PF13508">
    <property type="entry name" value="Acetyltransf_7"/>
    <property type="match status" value="1"/>
</dbReference>
<reference evidence="2 3" key="1">
    <citation type="submission" date="2019-07" db="EMBL/GenBank/DDBJ databases">
        <title>Finished genome of Venturia effusa.</title>
        <authorList>
            <person name="Young C.A."/>
            <person name="Cox M.P."/>
            <person name="Ganley A.R.D."/>
            <person name="David W.J."/>
        </authorList>
    </citation>
    <scope>NUCLEOTIDE SEQUENCE [LARGE SCALE GENOMIC DNA]</scope>
    <source>
        <strain evidence="3">albino</strain>
    </source>
</reference>
<dbReference type="STRING" id="50376.A0A517LCH7"/>
<dbReference type="CDD" id="cd04301">
    <property type="entry name" value="NAT_SF"/>
    <property type="match status" value="1"/>
</dbReference>